<proteinExistence type="predicted"/>
<evidence type="ECO:0000256" key="1">
    <source>
        <dbReference type="SAM" id="Phobius"/>
    </source>
</evidence>
<feature type="transmembrane region" description="Helical" evidence="1">
    <location>
        <begin position="15"/>
        <end position="39"/>
    </location>
</feature>
<comment type="caution">
    <text evidence="2">The sequence shown here is derived from an EMBL/GenBank/DDBJ whole genome shotgun (WGS) entry which is preliminary data.</text>
</comment>
<keyword evidence="1" id="KW-1133">Transmembrane helix</keyword>
<name>A0AAD4BDT1_BOLED</name>
<dbReference type="Proteomes" id="UP001194468">
    <property type="component" value="Unassembled WGS sequence"/>
</dbReference>
<reference evidence="2" key="2">
    <citation type="journal article" date="2020" name="Nat. Commun.">
        <title>Large-scale genome sequencing of mycorrhizal fungi provides insights into the early evolution of symbiotic traits.</title>
        <authorList>
            <person name="Miyauchi S."/>
            <person name="Kiss E."/>
            <person name="Kuo A."/>
            <person name="Drula E."/>
            <person name="Kohler A."/>
            <person name="Sanchez-Garcia M."/>
            <person name="Morin E."/>
            <person name="Andreopoulos B."/>
            <person name="Barry K.W."/>
            <person name="Bonito G."/>
            <person name="Buee M."/>
            <person name="Carver A."/>
            <person name="Chen C."/>
            <person name="Cichocki N."/>
            <person name="Clum A."/>
            <person name="Culley D."/>
            <person name="Crous P.W."/>
            <person name="Fauchery L."/>
            <person name="Girlanda M."/>
            <person name="Hayes R.D."/>
            <person name="Keri Z."/>
            <person name="LaButti K."/>
            <person name="Lipzen A."/>
            <person name="Lombard V."/>
            <person name="Magnuson J."/>
            <person name="Maillard F."/>
            <person name="Murat C."/>
            <person name="Nolan M."/>
            <person name="Ohm R.A."/>
            <person name="Pangilinan J."/>
            <person name="Pereira M.F."/>
            <person name="Perotto S."/>
            <person name="Peter M."/>
            <person name="Pfister S."/>
            <person name="Riley R."/>
            <person name="Sitrit Y."/>
            <person name="Stielow J.B."/>
            <person name="Szollosi G."/>
            <person name="Zifcakova L."/>
            <person name="Stursova M."/>
            <person name="Spatafora J.W."/>
            <person name="Tedersoo L."/>
            <person name="Vaario L.M."/>
            <person name="Yamada A."/>
            <person name="Yan M."/>
            <person name="Wang P."/>
            <person name="Xu J."/>
            <person name="Bruns T."/>
            <person name="Baldrian P."/>
            <person name="Vilgalys R."/>
            <person name="Dunand C."/>
            <person name="Henrissat B."/>
            <person name="Grigoriev I.V."/>
            <person name="Hibbett D."/>
            <person name="Nagy L.G."/>
            <person name="Martin F.M."/>
        </authorList>
    </citation>
    <scope>NUCLEOTIDE SEQUENCE</scope>
    <source>
        <strain evidence="2">BED1</strain>
    </source>
</reference>
<dbReference type="AlphaFoldDB" id="A0AAD4BDT1"/>
<organism evidence="2 3">
    <name type="scientific">Boletus edulis BED1</name>
    <dbReference type="NCBI Taxonomy" id="1328754"/>
    <lineage>
        <taxon>Eukaryota</taxon>
        <taxon>Fungi</taxon>
        <taxon>Dikarya</taxon>
        <taxon>Basidiomycota</taxon>
        <taxon>Agaricomycotina</taxon>
        <taxon>Agaricomycetes</taxon>
        <taxon>Agaricomycetidae</taxon>
        <taxon>Boletales</taxon>
        <taxon>Boletineae</taxon>
        <taxon>Boletaceae</taxon>
        <taxon>Boletoideae</taxon>
        <taxon>Boletus</taxon>
    </lineage>
</organism>
<dbReference type="EMBL" id="WHUW01000132">
    <property type="protein sequence ID" value="KAF8422142.1"/>
    <property type="molecule type" value="Genomic_DNA"/>
</dbReference>
<keyword evidence="3" id="KW-1185">Reference proteome</keyword>
<reference evidence="2" key="1">
    <citation type="submission" date="2019-10" db="EMBL/GenBank/DDBJ databases">
        <authorList>
            <consortium name="DOE Joint Genome Institute"/>
            <person name="Kuo A."/>
            <person name="Miyauchi S."/>
            <person name="Kiss E."/>
            <person name="Drula E."/>
            <person name="Kohler A."/>
            <person name="Sanchez-Garcia M."/>
            <person name="Andreopoulos B."/>
            <person name="Barry K.W."/>
            <person name="Bonito G."/>
            <person name="Buee M."/>
            <person name="Carver A."/>
            <person name="Chen C."/>
            <person name="Cichocki N."/>
            <person name="Clum A."/>
            <person name="Culley D."/>
            <person name="Crous P.W."/>
            <person name="Fauchery L."/>
            <person name="Girlanda M."/>
            <person name="Hayes R."/>
            <person name="Keri Z."/>
            <person name="LaButti K."/>
            <person name="Lipzen A."/>
            <person name="Lombard V."/>
            <person name="Magnuson J."/>
            <person name="Maillard F."/>
            <person name="Morin E."/>
            <person name="Murat C."/>
            <person name="Nolan M."/>
            <person name="Ohm R."/>
            <person name="Pangilinan J."/>
            <person name="Pereira M."/>
            <person name="Perotto S."/>
            <person name="Peter M."/>
            <person name="Riley R."/>
            <person name="Sitrit Y."/>
            <person name="Stielow B."/>
            <person name="Szollosi G."/>
            <person name="Zifcakova L."/>
            <person name="Stursova M."/>
            <person name="Spatafora J.W."/>
            <person name="Tedersoo L."/>
            <person name="Vaario L.-M."/>
            <person name="Yamada A."/>
            <person name="Yan M."/>
            <person name="Wang P."/>
            <person name="Xu J."/>
            <person name="Bruns T."/>
            <person name="Baldrian P."/>
            <person name="Vilgalys R."/>
            <person name="Henrissat B."/>
            <person name="Grigoriev I.V."/>
            <person name="Hibbett D."/>
            <person name="Nagy L.G."/>
            <person name="Martin F.M."/>
        </authorList>
    </citation>
    <scope>NUCLEOTIDE SEQUENCE</scope>
    <source>
        <strain evidence="2">BED1</strain>
    </source>
</reference>
<keyword evidence="1" id="KW-0472">Membrane</keyword>
<evidence type="ECO:0000313" key="2">
    <source>
        <dbReference type="EMBL" id="KAF8422142.1"/>
    </source>
</evidence>
<sequence length="65" mass="7755">MLKGRRGQLEIARRLFYKIFAIVVKIVCDFMFMFSMHLASRNLAMMEVLVSNGKYHRFRPVSWLT</sequence>
<gene>
    <name evidence="2" type="ORF">L210DRAFT_953241</name>
</gene>
<accession>A0AAD4BDT1</accession>
<keyword evidence="1" id="KW-0812">Transmembrane</keyword>
<protein>
    <submittedName>
        <fullName evidence="2">Uncharacterized protein</fullName>
    </submittedName>
</protein>
<evidence type="ECO:0000313" key="3">
    <source>
        <dbReference type="Proteomes" id="UP001194468"/>
    </source>
</evidence>